<evidence type="ECO:0000313" key="1">
    <source>
        <dbReference type="EMBL" id="WAR10731.1"/>
    </source>
</evidence>
<protein>
    <submittedName>
        <fullName evidence="1">Uncharacterized protein</fullName>
    </submittedName>
</protein>
<evidence type="ECO:0000313" key="2">
    <source>
        <dbReference type="Proteomes" id="UP001164746"/>
    </source>
</evidence>
<reference evidence="1" key="1">
    <citation type="submission" date="2022-11" db="EMBL/GenBank/DDBJ databases">
        <title>Centuries of genome instability and evolution in soft-shell clam transmissible cancer (bioRxiv).</title>
        <authorList>
            <person name="Hart S.F.M."/>
            <person name="Yonemitsu M.A."/>
            <person name="Giersch R.M."/>
            <person name="Beal B.F."/>
            <person name="Arriagada G."/>
            <person name="Davis B.W."/>
            <person name="Ostrander E.A."/>
            <person name="Goff S.P."/>
            <person name="Metzger M.J."/>
        </authorList>
    </citation>
    <scope>NUCLEOTIDE SEQUENCE</scope>
    <source>
        <strain evidence="1">MELC-2E11</strain>
        <tissue evidence="1">Siphon/mantle</tissue>
    </source>
</reference>
<dbReference type="Proteomes" id="UP001164746">
    <property type="component" value="Chromosome 7"/>
</dbReference>
<keyword evidence="2" id="KW-1185">Reference proteome</keyword>
<accession>A0ABY7EPT7</accession>
<name>A0ABY7EPT7_MYAAR</name>
<sequence>MIYILRNAGPSFFLKVINAEHGYGDQMNKERWAVTCTRLTLELCILGYLRQFLVGCDPEWLSGSYLNRRLLRASAQHRISELEIT</sequence>
<organism evidence="1 2">
    <name type="scientific">Mya arenaria</name>
    <name type="common">Soft-shell clam</name>
    <dbReference type="NCBI Taxonomy" id="6604"/>
    <lineage>
        <taxon>Eukaryota</taxon>
        <taxon>Metazoa</taxon>
        <taxon>Spiralia</taxon>
        <taxon>Lophotrochozoa</taxon>
        <taxon>Mollusca</taxon>
        <taxon>Bivalvia</taxon>
        <taxon>Autobranchia</taxon>
        <taxon>Heteroconchia</taxon>
        <taxon>Euheterodonta</taxon>
        <taxon>Imparidentia</taxon>
        <taxon>Neoheterodontei</taxon>
        <taxon>Myida</taxon>
        <taxon>Myoidea</taxon>
        <taxon>Myidae</taxon>
        <taxon>Mya</taxon>
    </lineage>
</organism>
<dbReference type="EMBL" id="CP111018">
    <property type="protein sequence ID" value="WAR10731.1"/>
    <property type="molecule type" value="Genomic_DNA"/>
</dbReference>
<proteinExistence type="predicted"/>
<gene>
    <name evidence="1" type="ORF">MAR_035807</name>
</gene>